<gene>
    <name evidence="2" type="ORF">EKD16_16095</name>
</gene>
<name>A0A4P6Q6H4_9ACTN</name>
<feature type="domain" description="PhnB-like" evidence="1">
    <location>
        <begin position="2"/>
        <end position="117"/>
    </location>
</feature>
<keyword evidence="2" id="KW-0489">Methyltransferase</keyword>
<keyword evidence="3" id="KW-1185">Reference proteome</keyword>
<dbReference type="Pfam" id="PF06983">
    <property type="entry name" value="3-dmu-9_3-mt"/>
    <property type="match status" value="1"/>
</dbReference>
<dbReference type="InterPro" id="IPR028973">
    <property type="entry name" value="PhnB-like"/>
</dbReference>
<dbReference type="Proteomes" id="UP000292235">
    <property type="component" value="Chromosome"/>
</dbReference>
<dbReference type="PANTHER" id="PTHR33990">
    <property type="entry name" value="PROTEIN YJDN-RELATED"/>
    <property type="match status" value="1"/>
</dbReference>
<sequence>MQKIMTHLWFDTQAEEAARFYTSIFADSRIVEVVDLGKAAPDPDVSVQTVTFELAGQRYIALNAGPEFTFSEAISLYVDCADQEEVDYYWARLLEGGGVESQCGWLKDRYGLSWQIVPRRLSELMQDPDPARAKRAMEAMFTMRKIEVPVLEAAADGTAESGRADALG</sequence>
<evidence type="ECO:0000259" key="1">
    <source>
        <dbReference type="Pfam" id="PF06983"/>
    </source>
</evidence>
<keyword evidence="2" id="KW-0808">Transferase</keyword>
<dbReference type="GO" id="GO:0008168">
    <property type="term" value="F:methyltransferase activity"/>
    <property type="evidence" value="ECO:0007669"/>
    <property type="project" value="UniProtKB-KW"/>
</dbReference>
<reference evidence="2 3" key="1">
    <citation type="submission" date="2019-02" db="EMBL/GenBank/DDBJ databases">
        <authorList>
            <person name="Khodamoradi S."/>
            <person name="Hahnke R.L."/>
            <person name="Kaempfer P."/>
            <person name="Schumann P."/>
            <person name="Rohde M."/>
            <person name="Steinert M."/>
            <person name="Luzhetskyy A."/>
            <person name="Wink J."/>
            <person name="Ruckert C."/>
        </authorList>
    </citation>
    <scope>NUCLEOTIDE SEQUENCE [LARGE SCALE GENOMIC DNA]</scope>
    <source>
        <strain evidence="2 3">M2</strain>
    </source>
</reference>
<dbReference type="OrthoDB" id="9806473at2"/>
<dbReference type="KEGG" id="strr:EKD16_16095"/>
<keyword evidence="2" id="KW-0830">Ubiquinone</keyword>
<protein>
    <submittedName>
        <fullName evidence="2">3-demethylubiquinone-9 3-methyltransferase</fullName>
    </submittedName>
</protein>
<dbReference type="SUPFAM" id="SSF54593">
    <property type="entry name" value="Glyoxalase/Bleomycin resistance protein/Dihydroxybiphenyl dioxygenase"/>
    <property type="match status" value="1"/>
</dbReference>
<dbReference type="GO" id="GO:0032259">
    <property type="term" value="P:methylation"/>
    <property type="evidence" value="ECO:0007669"/>
    <property type="project" value="UniProtKB-KW"/>
</dbReference>
<evidence type="ECO:0000313" key="2">
    <source>
        <dbReference type="EMBL" id="QBI54991.1"/>
    </source>
</evidence>
<accession>A0A4P6Q6H4</accession>
<dbReference type="RefSeq" id="WP_131099076.1">
    <property type="nucleotide sequence ID" value="NZ_CP036455.1"/>
</dbReference>
<dbReference type="AlphaFoldDB" id="A0A4P6Q6H4"/>
<dbReference type="InterPro" id="IPR009725">
    <property type="entry name" value="3_dmu_93_MTrfase"/>
</dbReference>
<dbReference type="PANTHER" id="PTHR33990:SF2">
    <property type="entry name" value="PHNB-LIKE DOMAIN-CONTAINING PROTEIN"/>
    <property type="match status" value="1"/>
</dbReference>
<dbReference type="Gene3D" id="3.10.180.10">
    <property type="entry name" value="2,3-Dihydroxybiphenyl 1,2-Dioxygenase, domain 1"/>
    <property type="match status" value="1"/>
</dbReference>
<evidence type="ECO:0000313" key="3">
    <source>
        <dbReference type="Proteomes" id="UP000292235"/>
    </source>
</evidence>
<organism evidence="2 3">
    <name type="scientific">Streptomonospora litoralis</name>
    <dbReference type="NCBI Taxonomy" id="2498135"/>
    <lineage>
        <taxon>Bacteria</taxon>
        <taxon>Bacillati</taxon>
        <taxon>Actinomycetota</taxon>
        <taxon>Actinomycetes</taxon>
        <taxon>Streptosporangiales</taxon>
        <taxon>Nocardiopsidaceae</taxon>
        <taxon>Streptomonospora</taxon>
    </lineage>
</organism>
<dbReference type="CDD" id="cd06588">
    <property type="entry name" value="PhnB_like"/>
    <property type="match status" value="1"/>
</dbReference>
<proteinExistence type="predicted"/>
<dbReference type="PIRSF" id="PIRSF021700">
    <property type="entry name" value="3_dmu_93_MTrfase"/>
    <property type="match status" value="1"/>
</dbReference>
<dbReference type="InterPro" id="IPR029068">
    <property type="entry name" value="Glyas_Bleomycin-R_OHBP_Dase"/>
</dbReference>
<dbReference type="EMBL" id="CP036455">
    <property type="protein sequence ID" value="QBI54991.1"/>
    <property type="molecule type" value="Genomic_DNA"/>
</dbReference>